<dbReference type="InterPro" id="IPR058678">
    <property type="entry name" value="ARM_PUB"/>
</dbReference>
<reference evidence="3 4" key="1">
    <citation type="submission" date="2021-08" db="EMBL/GenBank/DDBJ databases">
        <title>WGS assembly of Ceratopteris richardii.</title>
        <authorList>
            <person name="Marchant D.B."/>
            <person name="Chen G."/>
            <person name="Jenkins J."/>
            <person name="Shu S."/>
            <person name="Leebens-Mack J."/>
            <person name="Grimwood J."/>
            <person name="Schmutz J."/>
            <person name="Soltis P."/>
            <person name="Soltis D."/>
            <person name="Chen Z.-H."/>
        </authorList>
    </citation>
    <scope>NUCLEOTIDE SEQUENCE [LARGE SCALE GENOMIC DNA]</scope>
    <source>
        <strain evidence="3">Whitten #5841</strain>
        <tissue evidence="3">Leaf</tissue>
    </source>
</reference>
<evidence type="ECO:0000313" key="3">
    <source>
        <dbReference type="EMBL" id="KAH7295639.1"/>
    </source>
</evidence>
<protein>
    <recommendedName>
        <fullName evidence="2">U-box domain-containing protein</fullName>
    </recommendedName>
</protein>
<organism evidence="3 4">
    <name type="scientific">Ceratopteris richardii</name>
    <name type="common">Triangle waterfern</name>
    <dbReference type="NCBI Taxonomy" id="49495"/>
    <lineage>
        <taxon>Eukaryota</taxon>
        <taxon>Viridiplantae</taxon>
        <taxon>Streptophyta</taxon>
        <taxon>Embryophyta</taxon>
        <taxon>Tracheophyta</taxon>
        <taxon>Polypodiopsida</taxon>
        <taxon>Polypodiidae</taxon>
        <taxon>Polypodiales</taxon>
        <taxon>Pteridineae</taxon>
        <taxon>Pteridaceae</taxon>
        <taxon>Parkerioideae</taxon>
        <taxon>Ceratopteris</taxon>
    </lineage>
</organism>
<dbReference type="PANTHER" id="PTHR22849:SF163">
    <property type="entry name" value="U-BOX DOMAIN-CONTAINING PROTEIN"/>
    <property type="match status" value="1"/>
</dbReference>
<accession>A0A8T2RGV7</accession>
<dbReference type="InterPro" id="IPR016024">
    <property type="entry name" value="ARM-type_fold"/>
</dbReference>
<proteinExistence type="predicted"/>
<sequence>MSCPDVYIFNRITNLDSPRSSSTSIKRRTCAYKKWKAVLAQFSPPRLALPLLSNLKPSISSPNRASAISSPSFNSTNFLVDHGCNKDSTLNESPLCNSHPVGDGNVQELLRTLALSITYSHAEIQSKERASALSSLYSMCISSPGIADLCISEGAVEILLGLLNSRPDSQSSSSVEMPALVRHETEKALLLLQLLISSSDGCPNVFNHSSLLISTLQKKLLRVSDTSTELVITILIKLCRHPSATAFNFSHAVSETAISGKLVVVLQVAPKQSIKQKAATLLRIVAEKNVELDHPS</sequence>
<name>A0A8T2RGV7_CERRI</name>
<dbReference type="AlphaFoldDB" id="A0A8T2RGV7"/>
<dbReference type="PANTHER" id="PTHR22849">
    <property type="entry name" value="WDSAM1 PROTEIN"/>
    <property type="match status" value="1"/>
</dbReference>
<keyword evidence="4" id="KW-1185">Reference proteome</keyword>
<dbReference type="Proteomes" id="UP000825935">
    <property type="component" value="Chromosome 27"/>
</dbReference>
<dbReference type="GO" id="GO:0061630">
    <property type="term" value="F:ubiquitin protein ligase activity"/>
    <property type="evidence" value="ECO:0007669"/>
    <property type="project" value="InterPro"/>
</dbReference>
<comment type="caution">
    <text evidence="3">The sequence shown here is derived from an EMBL/GenBank/DDBJ whole genome shotgun (WGS) entry which is preliminary data.</text>
</comment>
<evidence type="ECO:0000313" key="4">
    <source>
        <dbReference type="Proteomes" id="UP000825935"/>
    </source>
</evidence>
<evidence type="ECO:0000259" key="2">
    <source>
        <dbReference type="Pfam" id="PF25598"/>
    </source>
</evidence>
<dbReference type="Gene3D" id="1.25.10.10">
    <property type="entry name" value="Leucine-rich Repeat Variant"/>
    <property type="match status" value="1"/>
</dbReference>
<dbReference type="InterPro" id="IPR011989">
    <property type="entry name" value="ARM-like"/>
</dbReference>
<dbReference type="Pfam" id="PF25598">
    <property type="entry name" value="ARM_PUB"/>
    <property type="match status" value="1"/>
</dbReference>
<dbReference type="EMBL" id="CM035432">
    <property type="protein sequence ID" value="KAH7295639.1"/>
    <property type="molecule type" value="Genomic_DNA"/>
</dbReference>
<dbReference type="SUPFAM" id="SSF48371">
    <property type="entry name" value="ARM repeat"/>
    <property type="match status" value="1"/>
</dbReference>
<dbReference type="InterPro" id="IPR045185">
    <property type="entry name" value="PUB22/23/24-like"/>
</dbReference>
<gene>
    <name evidence="3" type="ORF">KP509_27G058400</name>
</gene>
<evidence type="ECO:0000256" key="1">
    <source>
        <dbReference type="ARBA" id="ARBA00022786"/>
    </source>
</evidence>
<feature type="domain" description="U-box" evidence="2">
    <location>
        <begin position="124"/>
        <end position="287"/>
    </location>
</feature>
<dbReference type="OrthoDB" id="1938762at2759"/>
<keyword evidence="1" id="KW-0833">Ubl conjugation pathway</keyword>